<dbReference type="InterPro" id="IPR051162">
    <property type="entry name" value="T4SS_component"/>
</dbReference>
<dbReference type="PANTHER" id="PTHR30121:SF6">
    <property type="entry name" value="SLR6007 PROTEIN"/>
    <property type="match status" value="1"/>
</dbReference>
<evidence type="ECO:0000313" key="3">
    <source>
        <dbReference type="EMBL" id="RDB56011.1"/>
    </source>
</evidence>
<protein>
    <submittedName>
        <fullName evidence="3">DUF853 domain-containing protein</fullName>
    </submittedName>
</protein>
<dbReference type="AlphaFoldDB" id="A0A369L8M8"/>
<dbReference type="Gene3D" id="3.40.50.300">
    <property type="entry name" value="P-loop containing nucleotide triphosphate hydrolases"/>
    <property type="match status" value="2"/>
</dbReference>
<dbReference type="PANTHER" id="PTHR30121">
    <property type="entry name" value="UNCHARACTERIZED PROTEIN YJGR-RELATED"/>
    <property type="match status" value="1"/>
</dbReference>
<dbReference type="InterPro" id="IPR027417">
    <property type="entry name" value="P-loop_NTPase"/>
</dbReference>
<dbReference type="Pfam" id="PF05872">
    <property type="entry name" value="HerA_C"/>
    <property type="match status" value="1"/>
</dbReference>
<dbReference type="Proteomes" id="UP000253975">
    <property type="component" value="Unassembled WGS sequence"/>
</dbReference>
<gene>
    <name evidence="3" type="ORF">C1881_08820</name>
</gene>
<dbReference type="InterPro" id="IPR033186">
    <property type="entry name" value="HerA_C"/>
</dbReference>
<proteinExistence type="predicted"/>
<evidence type="ECO:0000259" key="2">
    <source>
        <dbReference type="Pfam" id="PF05872"/>
    </source>
</evidence>
<organism evidence="3 4">
    <name type="scientific">Slackia isoflavoniconvertens</name>
    <dbReference type="NCBI Taxonomy" id="572010"/>
    <lineage>
        <taxon>Bacteria</taxon>
        <taxon>Bacillati</taxon>
        <taxon>Actinomycetota</taxon>
        <taxon>Coriobacteriia</taxon>
        <taxon>Eggerthellales</taxon>
        <taxon>Eggerthellaceae</taxon>
        <taxon>Slackia</taxon>
    </lineage>
</organism>
<accession>A0A369L8M8</accession>
<dbReference type="SUPFAM" id="SSF52540">
    <property type="entry name" value="P-loop containing nucleoside triphosphate hydrolases"/>
    <property type="match status" value="1"/>
</dbReference>
<comment type="caution">
    <text evidence="3">The sequence shown here is derived from an EMBL/GenBank/DDBJ whole genome shotgun (WGS) entry which is preliminary data.</text>
</comment>
<evidence type="ECO:0000256" key="1">
    <source>
        <dbReference type="SAM" id="MobiDB-lite"/>
    </source>
</evidence>
<dbReference type="EMBL" id="PPTO01000016">
    <property type="protein sequence ID" value="RDB56011.1"/>
    <property type="molecule type" value="Genomic_DNA"/>
</dbReference>
<sequence>MAQGDNPCYLLLNQANRHGLIAGASGTGKTVTLKVMAEGFSQAGVPVFMADVKGDVTGMCQAGVDSESMQKRRAKFGLENFTYQGCPTRIWDMTGEDGVPVRVTISDMGPMLLSRLLGLTKVQEGVLNIVFRIADDKQMLLIDLKDLRSMLTYVSEHAKEYTTTYGNVSSQSVGAILRALIAIEDQGGDLFFGEPALELSDWFACDANGRGYVNILNAARLIKHPQIYAMFLLWMLSDLFEKLPEVGDADKPKFVFFFDEAHLLFNDMPNELLSKIVQVVKLIRSKGVGVYFITQSPSDIPDEVLAQLSNRVQHGLRAYTPAEQKAVKAAAQAFRANPSFKSEDAILELGTGEALVSFLDEDGRPSIVENAKILPPQCLMAAASDEAKAAVLQSQTALMEKYGTAIDRESAYEKILNEQEQNAAAAELERQRAELEAQKAEFAKQQKAAQKAAEKEAERQRKAAEKEAERQLKAAERERQKQRDAMTRMATNILGSAGRTAANQIIRGLFGTRR</sequence>
<feature type="region of interest" description="Disordered" evidence="1">
    <location>
        <begin position="439"/>
        <end position="487"/>
    </location>
</feature>
<feature type="compositionally biased region" description="Basic and acidic residues" evidence="1">
    <location>
        <begin position="452"/>
        <end position="486"/>
    </location>
</feature>
<feature type="domain" description="Helicase HerA-like C-terminal" evidence="2">
    <location>
        <begin position="4"/>
        <end position="511"/>
    </location>
</feature>
<name>A0A369L8M8_9ACTN</name>
<evidence type="ECO:0000313" key="4">
    <source>
        <dbReference type="Proteomes" id="UP000253975"/>
    </source>
</evidence>
<reference evidence="3 4" key="1">
    <citation type="journal article" date="2018" name="Elife">
        <title>Discovery and characterization of a prevalent human gut bacterial enzyme sufficient for the inactivation of a family of plant toxins.</title>
        <authorList>
            <person name="Koppel N."/>
            <person name="Bisanz J.E."/>
            <person name="Pandelia M.E."/>
            <person name="Turnbaugh P.J."/>
            <person name="Balskus E.P."/>
        </authorList>
    </citation>
    <scope>NUCLEOTIDE SEQUENCE [LARGE SCALE GENOMIC DNA]</scope>
    <source>
        <strain evidence="3 4">OB21 GAM31</strain>
    </source>
</reference>